<comment type="caution">
    <text evidence="12">The sequence shown here is derived from an EMBL/GenBank/DDBJ whole genome shotgun (WGS) entry which is preliminary data.</text>
</comment>
<evidence type="ECO:0000256" key="2">
    <source>
        <dbReference type="ARBA" id="ARBA00008017"/>
    </source>
</evidence>
<comment type="similarity">
    <text evidence="2">Belongs to the MscS (TC 1.A.23) family.</text>
</comment>
<dbReference type="EMBL" id="MOBM01000021">
    <property type="protein sequence ID" value="RON14660.1"/>
    <property type="molecule type" value="Genomic_DNA"/>
</dbReference>
<feature type="domain" description="Mechanosensitive ion channel transmembrane helices 2/3" evidence="11">
    <location>
        <begin position="465"/>
        <end position="506"/>
    </location>
</feature>
<feature type="transmembrane region" description="Helical" evidence="8">
    <location>
        <begin position="220"/>
        <end position="238"/>
    </location>
</feature>
<feature type="domain" description="Mechanosensitive ion channel MscS" evidence="10">
    <location>
        <begin position="508"/>
        <end position="573"/>
    </location>
</feature>
<dbReference type="Gene3D" id="1.10.287.1260">
    <property type="match status" value="1"/>
</dbReference>
<sequence length="706" mass="77709">MFKFKTAILLGALLFLGSNELEAATLPGLPAVAEEPAKAEPLVQGGLLGAISSGIDDVQDKLDLNQNLVDAWRLRADRAADEVDKLMNQPSSRSSWGVAADFLLLSGVWLGTFALLTVLGGILARHLNLGRWLRTRERSQDLLKYLMPFTLPAVICLPLTLYVSHFLQASVGRALALCFAYATSSGIFSTSMLLCVIVMFNTGHKRRAVQIIRDYCPRPLFMIGFLAALSDALTSPQIARQLGGNITSSIAVFTGLFASIIFGLLVIRLRRPVAHLIRNRPLAQRLKQPSLQESLRIFSGLWYWPILLMVLVSAINLIGVGEDNQKALRCALLTTVLLIAMVFLSTIFQHVFKSRRAETIQRSSAYKERFLSLLHALLRIVMAVAFIEILGRIWGVSLFEFAERNSLGRAISNSLSSIGMIFLVTWLLWVVLDTAIQEALKPPVSKRSARQPSTRVKTILPLLRNAIKIILVVICAITTMANLGINVAPLLAGAGVVGLAIGFGSQQLVQDVITGLFIIIEDTLSIGDWVVLDSGHAGTVEGLTIRTLRLRDGKGFVHSVPFGQIKAVTNQSRQFAFAFFSVQFTYDTDVDKAIELIREAGDSIRDDAFLKYNLQGPLDVFGVDKMDLNGVVLTAQFRTVSGGQYAVSRAFNQRLKKLVDNSPWVHFAQTYPQQVLIPNRHVDEPEDDGATRDDSPVLLPDQPRTQ</sequence>
<accession>A0A423HN88</accession>
<feature type="transmembrane region" description="Helical" evidence="8">
    <location>
        <begin position="250"/>
        <end position="269"/>
    </location>
</feature>
<dbReference type="AlphaFoldDB" id="A0A423HN88"/>
<evidence type="ECO:0000256" key="8">
    <source>
        <dbReference type="SAM" id="Phobius"/>
    </source>
</evidence>
<gene>
    <name evidence="12" type="ORF">BK662_16345</name>
</gene>
<keyword evidence="5 8" id="KW-1133">Transmembrane helix</keyword>
<evidence type="ECO:0000259" key="11">
    <source>
        <dbReference type="Pfam" id="PF21088"/>
    </source>
</evidence>
<organism evidence="12 13">
    <name type="scientific">Pseudomonas frederiksbergensis</name>
    <dbReference type="NCBI Taxonomy" id="104087"/>
    <lineage>
        <taxon>Bacteria</taxon>
        <taxon>Pseudomonadati</taxon>
        <taxon>Pseudomonadota</taxon>
        <taxon>Gammaproteobacteria</taxon>
        <taxon>Pseudomonadales</taxon>
        <taxon>Pseudomonadaceae</taxon>
        <taxon>Pseudomonas</taxon>
    </lineage>
</organism>
<dbReference type="Gene3D" id="3.30.70.100">
    <property type="match status" value="1"/>
</dbReference>
<evidence type="ECO:0000256" key="1">
    <source>
        <dbReference type="ARBA" id="ARBA00004651"/>
    </source>
</evidence>
<evidence type="ECO:0000256" key="9">
    <source>
        <dbReference type="SAM" id="SignalP"/>
    </source>
</evidence>
<dbReference type="InterPro" id="IPR011066">
    <property type="entry name" value="MscS_channel_C_sf"/>
</dbReference>
<dbReference type="SUPFAM" id="SSF50182">
    <property type="entry name" value="Sm-like ribonucleoproteins"/>
    <property type="match status" value="1"/>
</dbReference>
<comment type="subcellular location">
    <subcellularLocation>
        <location evidence="1">Cell membrane</location>
        <topology evidence="1">Multi-pass membrane protein</topology>
    </subcellularLocation>
</comment>
<feature type="region of interest" description="Disordered" evidence="7">
    <location>
        <begin position="679"/>
        <end position="706"/>
    </location>
</feature>
<feature type="transmembrane region" description="Helical" evidence="8">
    <location>
        <begin position="373"/>
        <end position="395"/>
    </location>
</feature>
<dbReference type="PANTHER" id="PTHR30460:SF0">
    <property type="entry name" value="MODERATE CONDUCTANCE MECHANOSENSITIVE CHANNEL YBIO"/>
    <property type="match status" value="1"/>
</dbReference>
<keyword evidence="9" id="KW-0732">Signal</keyword>
<dbReference type="InterPro" id="IPR011014">
    <property type="entry name" value="MscS_channel_TM-2"/>
</dbReference>
<dbReference type="RefSeq" id="WP_123359051.1">
    <property type="nucleotide sequence ID" value="NZ_MOBM01000021.1"/>
</dbReference>
<evidence type="ECO:0000313" key="13">
    <source>
        <dbReference type="Proteomes" id="UP000284002"/>
    </source>
</evidence>
<dbReference type="Gene3D" id="2.30.30.60">
    <property type="match status" value="1"/>
</dbReference>
<dbReference type="InterPro" id="IPR006685">
    <property type="entry name" value="MscS_channel_2nd"/>
</dbReference>
<feature type="transmembrane region" description="Helical" evidence="8">
    <location>
        <begin position="102"/>
        <end position="124"/>
    </location>
</feature>
<dbReference type="InterPro" id="IPR045276">
    <property type="entry name" value="YbiO_bact"/>
</dbReference>
<feature type="transmembrane region" description="Helical" evidence="8">
    <location>
        <begin position="145"/>
        <end position="167"/>
    </location>
</feature>
<dbReference type="GO" id="GO:0008381">
    <property type="term" value="F:mechanosensitive monoatomic ion channel activity"/>
    <property type="evidence" value="ECO:0007669"/>
    <property type="project" value="InterPro"/>
</dbReference>
<dbReference type="InterPro" id="IPR049142">
    <property type="entry name" value="MS_channel_1st"/>
</dbReference>
<feature type="transmembrane region" description="Helical" evidence="8">
    <location>
        <begin position="179"/>
        <end position="200"/>
    </location>
</feature>
<name>A0A423HN88_9PSED</name>
<feature type="transmembrane region" description="Helical" evidence="8">
    <location>
        <begin position="461"/>
        <end position="481"/>
    </location>
</feature>
<feature type="transmembrane region" description="Helical" evidence="8">
    <location>
        <begin position="415"/>
        <end position="440"/>
    </location>
</feature>
<dbReference type="PANTHER" id="PTHR30460">
    <property type="entry name" value="MODERATE CONDUCTANCE MECHANOSENSITIVE CHANNEL YBIO"/>
    <property type="match status" value="1"/>
</dbReference>
<dbReference type="SUPFAM" id="SSF82689">
    <property type="entry name" value="Mechanosensitive channel protein MscS (YggB), C-terminal domain"/>
    <property type="match status" value="1"/>
</dbReference>
<feature type="signal peptide" evidence="9">
    <location>
        <begin position="1"/>
        <end position="23"/>
    </location>
</feature>
<feature type="transmembrane region" description="Helical" evidence="8">
    <location>
        <begin position="301"/>
        <end position="319"/>
    </location>
</feature>
<dbReference type="Pfam" id="PF21088">
    <property type="entry name" value="MS_channel_1st"/>
    <property type="match status" value="1"/>
</dbReference>
<feature type="transmembrane region" description="Helical" evidence="8">
    <location>
        <begin position="331"/>
        <end position="352"/>
    </location>
</feature>
<dbReference type="SUPFAM" id="SSF82861">
    <property type="entry name" value="Mechanosensitive channel protein MscS (YggB), transmembrane region"/>
    <property type="match status" value="1"/>
</dbReference>
<dbReference type="InterPro" id="IPR010920">
    <property type="entry name" value="LSM_dom_sf"/>
</dbReference>
<evidence type="ECO:0000256" key="7">
    <source>
        <dbReference type="SAM" id="MobiDB-lite"/>
    </source>
</evidence>
<keyword evidence="6 8" id="KW-0472">Membrane</keyword>
<dbReference type="Proteomes" id="UP000284002">
    <property type="component" value="Unassembled WGS sequence"/>
</dbReference>
<evidence type="ECO:0000259" key="10">
    <source>
        <dbReference type="Pfam" id="PF00924"/>
    </source>
</evidence>
<evidence type="ECO:0000256" key="3">
    <source>
        <dbReference type="ARBA" id="ARBA00022475"/>
    </source>
</evidence>
<evidence type="ECO:0000256" key="5">
    <source>
        <dbReference type="ARBA" id="ARBA00022989"/>
    </source>
</evidence>
<proteinExistence type="inferred from homology"/>
<keyword evidence="3" id="KW-1003">Cell membrane</keyword>
<feature type="chain" id="PRO_5019215245" evidence="9">
    <location>
        <begin position="24"/>
        <end position="706"/>
    </location>
</feature>
<dbReference type="Pfam" id="PF00924">
    <property type="entry name" value="MS_channel_2nd"/>
    <property type="match status" value="1"/>
</dbReference>
<keyword evidence="4 8" id="KW-0812">Transmembrane</keyword>
<dbReference type="FunFam" id="1.10.287.1260:FF:000005">
    <property type="entry name" value="Mechanosensitive ion channel family protein"/>
    <property type="match status" value="1"/>
</dbReference>
<dbReference type="GO" id="GO:0005886">
    <property type="term" value="C:plasma membrane"/>
    <property type="evidence" value="ECO:0007669"/>
    <property type="project" value="UniProtKB-SubCell"/>
</dbReference>
<evidence type="ECO:0000313" key="12">
    <source>
        <dbReference type="EMBL" id="RON14660.1"/>
    </source>
</evidence>
<evidence type="ECO:0000256" key="4">
    <source>
        <dbReference type="ARBA" id="ARBA00022692"/>
    </source>
</evidence>
<protein>
    <submittedName>
        <fullName evidence="12">Mechanosensitive ion channel protein</fullName>
    </submittedName>
</protein>
<dbReference type="InterPro" id="IPR023408">
    <property type="entry name" value="MscS_beta-dom_sf"/>
</dbReference>
<evidence type="ECO:0000256" key="6">
    <source>
        <dbReference type="ARBA" id="ARBA00023136"/>
    </source>
</evidence>
<reference evidence="12 13" key="1">
    <citation type="submission" date="2016-10" db="EMBL/GenBank/DDBJ databases">
        <title>Comparative genome analysis of multiple Pseudomonas spp. focuses on biocontrol and plant growth promoting traits.</title>
        <authorList>
            <person name="Tao X.-Y."/>
            <person name="Taylor C.G."/>
        </authorList>
    </citation>
    <scope>NUCLEOTIDE SEQUENCE [LARGE SCALE GENOMIC DNA]</scope>
    <source>
        <strain evidence="12 13">36C6</strain>
    </source>
</reference>